<dbReference type="Proteomes" id="UP000321570">
    <property type="component" value="Unassembled WGS sequence"/>
</dbReference>
<organism evidence="2 3">
    <name type="scientific">Hymenolepis diminuta</name>
    <name type="common">Rat tapeworm</name>
    <dbReference type="NCBI Taxonomy" id="6216"/>
    <lineage>
        <taxon>Eukaryota</taxon>
        <taxon>Metazoa</taxon>
        <taxon>Spiralia</taxon>
        <taxon>Lophotrochozoa</taxon>
        <taxon>Platyhelminthes</taxon>
        <taxon>Cestoda</taxon>
        <taxon>Eucestoda</taxon>
        <taxon>Cyclophyllidea</taxon>
        <taxon>Hymenolepididae</taxon>
        <taxon>Hymenolepis</taxon>
    </lineage>
</organism>
<dbReference type="EMBL" id="CABIJS010000110">
    <property type="protein sequence ID" value="VUZ42933.1"/>
    <property type="molecule type" value="Genomic_DNA"/>
</dbReference>
<evidence type="ECO:0000313" key="2">
    <source>
        <dbReference type="EMBL" id="VUZ42933.1"/>
    </source>
</evidence>
<gene>
    <name evidence="2" type="ORF">WMSIL1_LOCUS3425</name>
</gene>
<proteinExistence type="predicted"/>
<protein>
    <submittedName>
        <fullName evidence="2">Uncharacterized protein</fullName>
    </submittedName>
</protein>
<reference evidence="2 3" key="1">
    <citation type="submission" date="2019-07" db="EMBL/GenBank/DDBJ databases">
        <authorList>
            <person name="Jastrzebski P J."/>
            <person name="Paukszto L."/>
            <person name="Jastrzebski P J."/>
        </authorList>
    </citation>
    <scope>NUCLEOTIDE SEQUENCE [LARGE SCALE GENOMIC DNA]</scope>
    <source>
        <strain evidence="2 3">WMS-il1</strain>
    </source>
</reference>
<dbReference type="AlphaFoldDB" id="A0A564Y8R6"/>
<name>A0A564Y8R6_HYMDI</name>
<accession>A0A564Y8R6</accession>
<sequence length="196" mass="22165">MFESSFVEKKVLQGKIGDKYSCDVLITSTATVSHTPTKKLSLSPVVPLSPTLLSSTTAFLEANNDIKLHSSIRDIIMITNITHSFMPKVVPAPHNGVRILNRHRKHPRSRYTAVSSKPKTDVTEIDSDALPPSPWNPETPEIQNNHWLDRYFGSFRRPRKSFKVEPTPNLWIKNILLEVLNENGSFPSKINKINNL</sequence>
<evidence type="ECO:0000256" key="1">
    <source>
        <dbReference type="SAM" id="MobiDB-lite"/>
    </source>
</evidence>
<evidence type="ECO:0000313" key="3">
    <source>
        <dbReference type="Proteomes" id="UP000321570"/>
    </source>
</evidence>
<feature type="region of interest" description="Disordered" evidence="1">
    <location>
        <begin position="116"/>
        <end position="139"/>
    </location>
</feature>
<keyword evidence="3" id="KW-1185">Reference proteome</keyword>